<feature type="region of interest" description="Disordered" evidence="1">
    <location>
        <begin position="287"/>
        <end position="322"/>
    </location>
</feature>
<sequence>MREDVTVLEALERLLFAKFEQDRDSKLSKDLMTFMTTKELTNEMSSSTAKKILQSGVHTELFSQYEAFKENVRSGKYGKTAQYWIQYMDRVWLLLQFVQATKTNNFSLHVSCLKDLCPLIFTMNHQNYARYLSMYNVSLANLSLSHPGAKELLQNKGFSVSRSRKPAGRIAVDMTIEQTINKHVKSKGGIVGFSGNLPGYYRWSVTRHNRAEYVSATLKMINNRCSDTDSHKELNPAEKRMFQNPSIPKPEDNGWQRNSANELEVQWFKDAFIPDELHDIVTEEICTRTDEETYDDDSFDSDFLDDSSEDEEDIATDDEDVV</sequence>
<organism evidence="2 3">
    <name type="scientific">Elysia chlorotica</name>
    <name type="common">Eastern emerald elysia</name>
    <name type="synonym">Sea slug</name>
    <dbReference type="NCBI Taxonomy" id="188477"/>
    <lineage>
        <taxon>Eukaryota</taxon>
        <taxon>Metazoa</taxon>
        <taxon>Spiralia</taxon>
        <taxon>Lophotrochozoa</taxon>
        <taxon>Mollusca</taxon>
        <taxon>Gastropoda</taxon>
        <taxon>Heterobranchia</taxon>
        <taxon>Euthyneura</taxon>
        <taxon>Panpulmonata</taxon>
        <taxon>Sacoglossa</taxon>
        <taxon>Placobranchoidea</taxon>
        <taxon>Plakobranchidae</taxon>
        <taxon>Elysia</taxon>
    </lineage>
</organism>
<proteinExistence type="predicted"/>
<evidence type="ECO:0000313" key="3">
    <source>
        <dbReference type="Proteomes" id="UP000271974"/>
    </source>
</evidence>
<dbReference type="PANTHER" id="PTHR47018:SF3">
    <property type="entry name" value="MYCBP-ASSOCIATED PROTEIN"/>
    <property type="match status" value="1"/>
</dbReference>
<evidence type="ECO:0000256" key="1">
    <source>
        <dbReference type="SAM" id="MobiDB-lite"/>
    </source>
</evidence>
<keyword evidence="3" id="KW-1185">Reference proteome</keyword>
<dbReference type="EMBL" id="RQTK01000096">
    <property type="protein sequence ID" value="RUS87951.1"/>
    <property type="molecule type" value="Genomic_DNA"/>
</dbReference>
<dbReference type="AlphaFoldDB" id="A0A433U295"/>
<name>A0A433U295_ELYCH</name>
<dbReference type="OrthoDB" id="6141669at2759"/>
<accession>A0A433U295</accession>
<dbReference type="Proteomes" id="UP000271974">
    <property type="component" value="Unassembled WGS sequence"/>
</dbReference>
<feature type="compositionally biased region" description="Acidic residues" evidence="1">
    <location>
        <begin position="292"/>
        <end position="322"/>
    </location>
</feature>
<comment type="caution">
    <text evidence="2">The sequence shown here is derived from an EMBL/GenBank/DDBJ whole genome shotgun (WGS) entry which is preliminary data.</text>
</comment>
<evidence type="ECO:0000313" key="2">
    <source>
        <dbReference type="EMBL" id="RUS87951.1"/>
    </source>
</evidence>
<gene>
    <name evidence="2" type="ORF">EGW08_004306</name>
</gene>
<protein>
    <submittedName>
        <fullName evidence="2">Uncharacterized protein</fullName>
    </submittedName>
</protein>
<dbReference type="PANTHER" id="PTHR47018">
    <property type="entry name" value="CXC DOMAIN-CONTAINING PROTEIN-RELATED"/>
    <property type="match status" value="1"/>
</dbReference>
<reference evidence="2 3" key="1">
    <citation type="submission" date="2019-01" db="EMBL/GenBank/DDBJ databases">
        <title>A draft genome assembly of the solar-powered sea slug Elysia chlorotica.</title>
        <authorList>
            <person name="Cai H."/>
            <person name="Li Q."/>
            <person name="Fang X."/>
            <person name="Li J."/>
            <person name="Curtis N.E."/>
            <person name="Altenburger A."/>
            <person name="Shibata T."/>
            <person name="Feng M."/>
            <person name="Maeda T."/>
            <person name="Schwartz J.A."/>
            <person name="Shigenobu S."/>
            <person name="Lundholm N."/>
            <person name="Nishiyama T."/>
            <person name="Yang H."/>
            <person name="Hasebe M."/>
            <person name="Li S."/>
            <person name="Pierce S.K."/>
            <person name="Wang J."/>
        </authorList>
    </citation>
    <scope>NUCLEOTIDE SEQUENCE [LARGE SCALE GENOMIC DNA]</scope>
    <source>
        <strain evidence="2">EC2010</strain>
        <tissue evidence="2">Whole organism of an adult</tissue>
    </source>
</reference>